<feature type="domain" description="5'-Nucleotidase C-terminal" evidence="5">
    <location>
        <begin position="289"/>
        <end position="449"/>
    </location>
</feature>
<proteinExistence type="inferred from homology"/>
<dbReference type="SUPFAM" id="SSF55816">
    <property type="entry name" value="5'-nucleotidase (syn. UDP-sugar hydrolase), C-terminal domain"/>
    <property type="match status" value="1"/>
</dbReference>
<dbReference type="InterPro" id="IPR006179">
    <property type="entry name" value="5_nucleotidase/apyrase"/>
</dbReference>
<dbReference type="PRINTS" id="PR01607">
    <property type="entry name" value="APYRASEFAMLY"/>
</dbReference>
<sequence>MSASPLPRILHFNDVYHVLPREKEPMGGAARFASALASEPEALVLFSGDAFAPSIDSTITKGAHMPAILNQFNIAAACYGNHDFDFGTERLATLLSRTNFPWICSNVDSPDDGEPLLGAHRYLVIEWAGIKVGLLGLVEIEWLDTLATLDNDDVVYSDFVEKATELVSRLRNDEGVDLVIALTHMRENNDERLARECAGIDLILGGHDHFFKTSEVAAADGSGWTTRICKSGTDFRDLAGITLDMGLAGKPGFATVEHIAITGELDEHPDVAPLVAAVGDMLGETLDKVVGTSLVELDARAAHVRTGETNLGNLVTDIVRIAQDSDICILNSGTLRSDDTYGPGEIRVRDITAILPMEDMMVVLELTGAQIRAALENGVSKYPTHEGRFPQVSGILFVFDPDAVPGARIVSVDVVAADGSTTPLDSDASYRVSTKEYLASGKDGFTMFADAKVLVDGECGVMLPTALRNHFIMLNTLAALRNAETCFHKAVRFFHGNLERAHSEEATKSSDEKARRKSFWDREFAVNTRVEGRIRTVGQDMPSLSSP</sequence>
<protein>
    <recommendedName>
        <fullName evidence="8">5'-nucleotidase</fullName>
    </recommendedName>
</protein>
<keyword evidence="2" id="KW-0732">Signal</keyword>
<dbReference type="SUPFAM" id="SSF56300">
    <property type="entry name" value="Metallo-dependent phosphatases"/>
    <property type="match status" value="1"/>
</dbReference>
<evidence type="ECO:0008006" key="8">
    <source>
        <dbReference type="Google" id="ProtNLM"/>
    </source>
</evidence>
<dbReference type="EMBL" id="GL349436">
    <property type="protein sequence ID" value="KNC52061.1"/>
    <property type="molecule type" value="Genomic_DNA"/>
</dbReference>
<accession>A0A0L0DJ12</accession>
<dbReference type="Proteomes" id="UP000054408">
    <property type="component" value="Unassembled WGS sequence"/>
</dbReference>
<dbReference type="RefSeq" id="XP_013762067.1">
    <property type="nucleotide sequence ID" value="XM_013906613.1"/>
</dbReference>
<dbReference type="eggNOG" id="KOG4419">
    <property type="taxonomic scope" value="Eukaryota"/>
</dbReference>
<keyword evidence="7" id="KW-1185">Reference proteome</keyword>
<reference evidence="6 7" key="1">
    <citation type="submission" date="2010-05" db="EMBL/GenBank/DDBJ databases">
        <title>The Genome Sequence of Thecamonas trahens ATCC 50062.</title>
        <authorList>
            <consortium name="The Broad Institute Genome Sequencing Platform"/>
            <person name="Russ C."/>
            <person name="Cuomo C."/>
            <person name="Shea T."/>
            <person name="Young S.K."/>
            <person name="Zeng Q."/>
            <person name="Koehrsen M."/>
            <person name="Haas B."/>
            <person name="Borodovsky M."/>
            <person name="Guigo R."/>
            <person name="Alvarado L."/>
            <person name="Berlin A."/>
            <person name="Bochicchio J."/>
            <person name="Borenstein D."/>
            <person name="Chapman S."/>
            <person name="Chen Z."/>
            <person name="Freedman E."/>
            <person name="Gellesch M."/>
            <person name="Goldberg J."/>
            <person name="Griggs A."/>
            <person name="Gujja S."/>
            <person name="Heilman E."/>
            <person name="Heiman D."/>
            <person name="Hepburn T."/>
            <person name="Howarth C."/>
            <person name="Jen D."/>
            <person name="Larson L."/>
            <person name="Mehta T."/>
            <person name="Park D."/>
            <person name="Pearson M."/>
            <person name="Roberts A."/>
            <person name="Saif S."/>
            <person name="Shenoy N."/>
            <person name="Sisk P."/>
            <person name="Stolte C."/>
            <person name="Sykes S."/>
            <person name="Thomson T."/>
            <person name="Walk T."/>
            <person name="White J."/>
            <person name="Yandava C."/>
            <person name="Burger G."/>
            <person name="Gray M.W."/>
            <person name="Holland P.W.H."/>
            <person name="King N."/>
            <person name="Lang F.B.F."/>
            <person name="Roger A.J."/>
            <person name="Ruiz-Trillo I."/>
            <person name="Lander E."/>
            <person name="Nusbaum C."/>
        </authorList>
    </citation>
    <scope>NUCLEOTIDE SEQUENCE [LARGE SCALE GENOMIC DNA]</scope>
    <source>
        <strain evidence="6 7">ATCC 50062</strain>
    </source>
</reference>
<organism evidence="6 7">
    <name type="scientific">Thecamonas trahens ATCC 50062</name>
    <dbReference type="NCBI Taxonomy" id="461836"/>
    <lineage>
        <taxon>Eukaryota</taxon>
        <taxon>Apusozoa</taxon>
        <taxon>Apusomonadida</taxon>
        <taxon>Apusomonadidae</taxon>
        <taxon>Thecamonas</taxon>
    </lineage>
</organism>
<evidence type="ECO:0000313" key="6">
    <source>
        <dbReference type="EMBL" id="KNC52061.1"/>
    </source>
</evidence>
<dbReference type="Gene3D" id="3.60.21.10">
    <property type="match status" value="1"/>
</dbReference>
<evidence type="ECO:0000259" key="4">
    <source>
        <dbReference type="Pfam" id="PF00149"/>
    </source>
</evidence>
<evidence type="ECO:0000256" key="3">
    <source>
        <dbReference type="RuleBase" id="RU362119"/>
    </source>
</evidence>
<dbReference type="STRING" id="461836.A0A0L0DJ12"/>
<dbReference type="GO" id="GO:0016787">
    <property type="term" value="F:hydrolase activity"/>
    <property type="evidence" value="ECO:0007669"/>
    <property type="project" value="UniProtKB-KW"/>
</dbReference>
<dbReference type="GeneID" id="25560665"/>
<dbReference type="InterPro" id="IPR008334">
    <property type="entry name" value="5'-Nucleotdase_C"/>
</dbReference>
<evidence type="ECO:0000256" key="1">
    <source>
        <dbReference type="ARBA" id="ARBA00006654"/>
    </source>
</evidence>
<dbReference type="InterPro" id="IPR004843">
    <property type="entry name" value="Calcineurin-like_PHP"/>
</dbReference>
<name>A0A0L0DJ12_THETB</name>
<dbReference type="GO" id="GO:0009166">
    <property type="term" value="P:nucleotide catabolic process"/>
    <property type="evidence" value="ECO:0007669"/>
    <property type="project" value="InterPro"/>
</dbReference>
<dbReference type="OrthoDB" id="10252235at2759"/>
<dbReference type="Gene3D" id="3.90.780.10">
    <property type="entry name" value="5'-Nucleotidase, C-terminal domain"/>
    <property type="match status" value="1"/>
</dbReference>
<dbReference type="PANTHER" id="PTHR11575">
    <property type="entry name" value="5'-NUCLEOTIDASE-RELATED"/>
    <property type="match status" value="1"/>
</dbReference>
<comment type="similarity">
    <text evidence="1 3">Belongs to the 5'-nucleotidase family.</text>
</comment>
<dbReference type="PANTHER" id="PTHR11575:SF48">
    <property type="entry name" value="5'-NUCLEOTIDASE"/>
    <property type="match status" value="1"/>
</dbReference>
<gene>
    <name evidence="6" type="ORF">AMSG_00888</name>
</gene>
<evidence type="ECO:0000313" key="7">
    <source>
        <dbReference type="Proteomes" id="UP000054408"/>
    </source>
</evidence>
<keyword evidence="3" id="KW-0547">Nucleotide-binding</keyword>
<evidence type="ECO:0000256" key="2">
    <source>
        <dbReference type="ARBA" id="ARBA00022729"/>
    </source>
</evidence>
<dbReference type="Pfam" id="PF00149">
    <property type="entry name" value="Metallophos"/>
    <property type="match status" value="1"/>
</dbReference>
<dbReference type="Pfam" id="PF02872">
    <property type="entry name" value="5_nucleotid_C"/>
    <property type="match status" value="1"/>
</dbReference>
<dbReference type="GO" id="GO:0000166">
    <property type="term" value="F:nucleotide binding"/>
    <property type="evidence" value="ECO:0007669"/>
    <property type="project" value="UniProtKB-KW"/>
</dbReference>
<evidence type="ECO:0000259" key="5">
    <source>
        <dbReference type="Pfam" id="PF02872"/>
    </source>
</evidence>
<dbReference type="InterPro" id="IPR029052">
    <property type="entry name" value="Metallo-depent_PP-like"/>
</dbReference>
<dbReference type="AlphaFoldDB" id="A0A0L0DJ12"/>
<dbReference type="InterPro" id="IPR036907">
    <property type="entry name" value="5'-Nucleotdase_C_sf"/>
</dbReference>
<feature type="domain" description="Calcineurin-like phosphoesterase" evidence="4">
    <location>
        <begin position="8"/>
        <end position="209"/>
    </location>
</feature>
<dbReference type="OMA" id="WLATINS"/>
<keyword evidence="3" id="KW-0378">Hydrolase</keyword>